<comment type="caution">
    <text evidence="17">The sequence shown here is derived from an EMBL/GenBank/DDBJ whole genome shotgun (WGS) entry which is preliminary data.</text>
</comment>
<dbReference type="Pfam" id="PF00651">
    <property type="entry name" value="BTB"/>
    <property type="match status" value="1"/>
</dbReference>
<dbReference type="Gene3D" id="3.30.710.10">
    <property type="entry name" value="Potassium Channel Kv1.1, Chain A"/>
    <property type="match status" value="1"/>
</dbReference>
<feature type="domain" description="C2HC NPR-type" evidence="16">
    <location>
        <begin position="144"/>
        <end position="158"/>
    </location>
</feature>
<evidence type="ECO:0000259" key="16">
    <source>
        <dbReference type="PROSITE" id="PS52046"/>
    </source>
</evidence>
<dbReference type="PROSITE" id="PS50088">
    <property type="entry name" value="ANK_REPEAT"/>
    <property type="match status" value="1"/>
</dbReference>
<evidence type="ECO:0000259" key="15">
    <source>
        <dbReference type="PROSITE" id="PS50097"/>
    </source>
</evidence>
<dbReference type="Pfam" id="PF11900">
    <property type="entry name" value="DUF3420"/>
    <property type="match status" value="1"/>
</dbReference>
<dbReference type="InterPro" id="IPR036770">
    <property type="entry name" value="Ankyrin_rpt-contain_sf"/>
</dbReference>
<evidence type="ECO:0000313" key="18">
    <source>
        <dbReference type="Proteomes" id="UP000823749"/>
    </source>
</evidence>
<dbReference type="SMART" id="SM00248">
    <property type="entry name" value="ANK"/>
    <property type="match status" value="3"/>
</dbReference>
<feature type="region of interest" description="Disordered" evidence="14">
    <location>
        <begin position="603"/>
        <end position="634"/>
    </location>
</feature>
<dbReference type="AlphaFoldDB" id="A0AAV6HSS7"/>
<dbReference type="PROSITE" id="PS50297">
    <property type="entry name" value="ANK_REP_REGION"/>
    <property type="match status" value="1"/>
</dbReference>
<dbReference type="GO" id="GO:2000022">
    <property type="term" value="P:regulation of jasmonic acid mediated signaling pathway"/>
    <property type="evidence" value="ECO:0007669"/>
    <property type="project" value="InterPro"/>
</dbReference>
<dbReference type="InterPro" id="IPR000210">
    <property type="entry name" value="BTB/POZ_dom"/>
</dbReference>
<evidence type="ECO:0000256" key="6">
    <source>
        <dbReference type="ARBA" id="ARBA00022786"/>
    </source>
</evidence>
<dbReference type="Proteomes" id="UP000823749">
    <property type="component" value="Chromosome 13"/>
</dbReference>
<feature type="region of interest" description="Disordered" evidence="14">
    <location>
        <begin position="1"/>
        <end position="20"/>
    </location>
</feature>
<keyword evidence="7" id="KW-0611">Plant defense</keyword>
<evidence type="ECO:0000256" key="5">
    <source>
        <dbReference type="ARBA" id="ARBA00022771"/>
    </source>
</evidence>
<name>A0AAV6HSS7_9ERIC</name>
<evidence type="ECO:0000256" key="1">
    <source>
        <dbReference type="ARBA" id="ARBA00004123"/>
    </source>
</evidence>
<keyword evidence="6" id="KW-0833">Ubl conjugation pathway</keyword>
<dbReference type="PROSITE" id="PS52046">
    <property type="entry name" value="ZF_C2HC_NPR"/>
    <property type="match status" value="1"/>
</dbReference>
<organism evidence="17 18">
    <name type="scientific">Rhododendron griersonianum</name>
    <dbReference type="NCBI Taxonomy" id="479676"/>
    <lineage>
        <taxon>Eukaryota</taxon>
        <taxon>Viridiplantae</taxon>
        <taxon>Streptophyta</taxon>
        <taxon>Embryophyta</taxon>
        <taxon>Tracheophyta</taxon>
        <taxon>Spermatophyta</taxon>
        <taxon>Magnoliopsida</taxon>
        <taxon>eudicotyledons</taxon>
        <taxon>Gunneridae</taxon>
        <taxon>Pentapetalae</taxon>
        <taxon>asterids</taxon>
        <taxon>Ericales</taxon>
        <taxon>Ericaceae</taxon>
        <taxon>Ericoideae</taxon>
        <taxon>Rhodoreae</taxon>
        <taxon>Rhododendron</taxon>
    </lineage>
</organism>
<proteinExistence type="inferred from homology"/>
<comment type="similarity">
    <text evidence="11">Belongs to the plant 'ANKYRIN-BTB/POZ' family. 'NPR1-like' subfamily.</text>
</comment>
<evidence type="ECO:0000256" key="11">
    <source>
        <dbReference type="ARBA" id="ARBA00044947"/>
    </source>
</evidence>
<dbReference type="Gene3D" id="1.25.40.20">
    <property type="entry name" value="Ankyrin repeat-containing domain"/>
    <property type="match status" value="1"/>
</dbReference>
<keyword evidence="18" id="KW-1185">Reference proteome</keyword>
<dbReference type="InterPro" id="IPR021094">
    <property type="entry name" value="NPR1/NIM1-like_C"/>
</dbReference>
<dbReference type="PANTHER" id="PTHR46475:SF2">
    <property type="entry name" value="REGULATORY PROTEIN NPR3"/>
    <property type="match status" value="1"/>
</dbReference>
<keyword evidence="4" id="KW-0677">Repeat</keyword>
<dbReference type="SUPFAM" id="SSF54695">
    <property type="entry name" value="POZ domain"/>
    <property type="match status" value="1"/>
</dbReference>
<evidence type="ECO:0000256" key="9">
    <source>
        <dbReference type="ARBA" id="ARBA00023043"/>
    </source>
</evidence>
<evidence type="ECO:0000256" key="14">
    <source>
        <dbReference type="SAM" id="MobiDB-lite"/>
    </source>
</evidence>
<dbReference type="InterPro" id="IPR002110">
    <property type="entry name" value="Ankyrin_rpt"/>
</dbReference>
<dbReference type="GO" id="GO:0005634">
    <property type="term" value="C:nucleus"/>
    <property type="evidence" value="ECO:0007669"/>
    <property type="project" value="UniProtKB-SubCell"/>
</dbReference>
<dbReference type="GO" id="GO:0042742">
    <property type="term" value="P:defense response to bacterium"/>
    <property type="evidence" value="ECO:0007669"/>
    <property type="project" value="TreeGrafter"/>
</dbReference>
<dbReference type="PANTHER" id="PTHR46475">
    <property type="entry name" value="REGULATORY PROTEIN NPR3"/>
    <property type="match status" value="1"/>
</dbReference>
<dbReference type="SMART" id="SM00225">
    <property type="entry name" value="BTB"/>
    <property type="match status" value="1"/>
</dbReference>
<feature type="domain" description="BTB" evidence="15">
    <location>
        <begin position="64"/>
        <end position="141"/>
    </location>
</feature>
<dbReference type="GO" id="GO:0009862">
    <property type="term" value="P:systemic acquired resistance, salicylic acid mediated signaling pathway"/>
    <property type="evidence" value="ECO:0007669"/>
    <property type="project" value="InterPro"/>
</dbReference>
<dbReference type="InterPro" id="IPR044292">
    <property type="entry name" value="NPR"/>
</dbReference>
<protein>
    <submittedName>
        <fullName evidence="17">Uncharacterized protein</fullName>
    </submittedName>
</protein>
<comment type="pathway">
    <text evidence="2">Protein modification; protein ubiquitination.</text>
</comment>
<feature type="compositionally biased region" description="Low complexity" evidence="14">
    <location>
        <begin position="611"/>
        <end position="621"/>
    </location>
</feature>
<feature type="repeat" description="ANK" evidence="12">
    <location>
        <begin position="331"/>
        <end position="363"/>
    </location>
</feature>
<comment type="caution">
    <text evidence="13">Lacks conserved residue(s) required for the propagation of feature annotation.</text>
</comment>
<dbReference type="PROSITE" id="PS50097">
    <property type="entry name" value="BTB"/>
    <property type="match status" value="1"/>
</dbReference>
<evidence type="ECO:0000256" key="3">
    <source>
        <dbReference type="ARBA" id="ARBA00022723"/>
    </source>
</evidence>
<keyword evidence="8" id="KW-0862">Zinc</keyword>
<dbReference type="InterPro" id="IPR024228">
    <property type="entry name" value="NPR_central_dom"/>
</dbReference>
<dbReference type="Pfam" id="PF12313">
    <property type="entry name" value="NPR1_like_C"/>
    <property type="match status" value="2"/>
</dbReference>
<evidence type="ECO:0000256" key="12">
    <source>
        <dbReference type="PROSITE-ProRule" id="PRU00023"/>
    </source>
</evidence>
<keyword evidence="5 13" id="KW-0863">Zinc-finger</keyword>
<dbReference type="SUPFAM" id="SSF48403">
    <property type="entry name" value="Ankyrin repeat"/>
    <property type="match status" value="1"/>
</dbReference>
<dbReference type="GO" id="GO:0050832">
    <property type="term" value="P:defense response to fungus"/>
    <property type="evidence" value="ECO:0007669"/>
    <property type="project" value="TreeGrafter"/>
</dbReference>
<evidence type="ECO:0000256" key="4">
    <source>
        <dbReference type="ARBA" id="ARBA00022737"/>
    </source>
</evidence>
<evidence type="ECO:0000256" key="10">
    <source>
        <dbReference type="ARBA" id="ARBA00023242"/>
    </source>
</evidence>
<dbReference type="InterPro" id="IPR011333">
    <property type="entry name" value="SKP1/BTB/POZ_sf"/>
</dbReference>
<gene>
    <name evidence="17" type="ORF">RHGRI_036931</name>
</gene>
<dbReference type="GO" id="GO:2000031">
    <property type="term" value="P:regulation of salicylic acid mediated signaling pathway"/>
    <property type="evidence" value="ECO:0007669"/>
    <property type="project" value="InterPro"/>
</dbReference>
<evidence type="ECO:0000256" key="8">
    <source>
        <dbReference type="ARBA" id="ARBA00022833"/>
    </source>
</evidence>
<sequence length="634" mass="70724">MANSAEPSSSISFTSTSQVSNGSISYNISPSGAETGSSLEIISLSKLSCNLEQLFLIDSSCDYSDAEIIVESVPVGVHRCILAARSKFFHELFKKEKGASEKEGGKPKYSMSDLLPYGSVGHEAFRIFLSYLYTGKLKPFPPEVSTCVDNECAHDACRPAIDFSVELMYASSVFQVPELASLSQRRLLNFVGKALVEDVIPILVVAFHCQSTQLVTQCVDRVARSDLDTICLEKELPFEVSENIKLLRLKSQADDKNEMRPPDPLHEKRARRIHKALDSDDVELVKLLLSESNITLDEAYALHYAAAYCDPKVVSEVLGLGLADVNLLNARGYTVLHVAATRKEPSIIVSLLNKGAHASEMTLDGRSAVSICRRQTRPKDYHAKKEQGQETNKDRICIDVLEREMWRNPMAAEVSMSSPTIADDLHMKLLYLENRGNKNVLGMAFRVLFSECFPLISFSTKVSYMLTVSGDIYLQKWPLISAVAFARLFFPTEAKLAMDIAHAETTSPYAGRLASRGSSGNLREVDLNETPIMRQKRLQSRVEALSKTVEMGRRYFPHCSQVLDKFMEDDLPDLLDKGTPEEQRIKRTRFLELKEDVQKAFNKDKAELHRSGLSSSASSSSMKNGAQHKIRRLT</sequence>
<dbReference type="GO" id="GO:0008270">
    <property type="term" value="F:zinc ion binding"/>
    <property type="evidence" value="ECO:0007669"/>
    <property type="project" value="UniProtKB-KW"/>
</dbReference>
<evidence type="ECO:0000256" key="2">
    <source>
        <dbReference type="ARBA" id="ARBA00004906"/>
    </source>
</evidence>
<keyword evidence="9 12" id="KW-0040">ANK repeat</keyword>
<dbReference type="EMBL" id="JACTNZ010000013">
    <property type="protein sequence ID" value="KAG5516047.1"/>
    <property type="molecule type" value="Genomic_DNA"/>
</dbReference>
<keyword evidence="10" id="KW-0539">Nucleus</keyword>
<dbReference type="InterPro" id="IPR057250">
    <property type="entry name" value="Znf_C2HC_NPR-type"/>
</dbReference>
<reference evidence="17 18" key="1">
    <citation type="submission" date="2020-08" db="EMBL/GenBank/DDBJ databases">
        <title>Plant Genome Project.</title>
        <authorList>
            <person name="Zhang R.-G."/>
        </authorList>
    </citation>
    <scope>NUCLEOTIDE SEQUENCE [LARGE SCALE GENOMIC DNA]</scope>
    <source>
        <strain evidence="17">WSP0</strain>
        <tissue evidence="17">Leaf</tissue>
    </source>
</reference>
<comment type="subcellular location">
    <subcellularLocation>
        <location evidence="1">Nucleus</location>
    </subcellularLocation>
</comment>
<evidence type="ECO:0000256" key="7">
    <source>
        <dbReference type="ARBA" id="ARBA00022821"/>
    </source>
</evidence>
<accession>A0AAV6HSS7</accession>
<evidence type="ECO:0000256" key="13">
    <source>
        <dbReference type="PROSITE-ProRule" id="PRU01391"/>
    </source>
</evidence>
<dbReference type="CDD" id="cd18310">
    <property type="entry name" value="BTB_POZ_NPR_plant"/>
    <property type="match status" value="1"/>
</dbReference>
<dbReference type="FunFam" id="3.30.710.10:FF:000110">
    <property type="entry name" value="Regulatory protein NPR3"/>
    <property type="match status" value="1"/>
</dbReference>
<keyword evidence="3" id="KW-0479">Metal-binding</keyword>
<evidence type="ECO:0000313" key="17">
    <source>
        <dbReference type="EMBL" id="KAG5516047.1"/>
    </source>
</evidence>
<dbReference type="FunFam" id="1.25.40.20:FF:000123">
    <property type="entry name" value="regulatory protein NPR3-like"/>
    <property type="match status" value="1"/>
</dbReference>